<dbReference type="EMBL" id="PZJX01000013">
    <property type="protein sequence ID" value="PTE11319.1"/>
    <property type="molecule type" value="Genomic_DNA"/>
</dbReference>
<evidence type="ECO:0000313" key="2">
    <source>
        <dbReference type="Proteomes" id="UP000240259"/>
    </source>
</evidence>
<evidence type="ECO:0008006" key="3">
    <source>
        <dbReference type="Google" id="ProtNLM"/>
    </source>
</evidence>
<gene>
    <name evidence="1" type="ORF">C9427_06395</name>
</gene>
<dbReference type="OrthoDB" id="9791827at2"/>
<dbReference type="Proteomes" id="UP000240259">
    <property type="component" value="Unassembled WGS sequence"/>
</dbReference>
<comment type="caution">
    <text evidence="1">The sequence shown here is derived from an EMBL/GenBank/DDBJ whole genome shotgun (WGS) entry which is preliminary data.</text>
</comment>
<evidence type="ECO:0000313" key="1">
    <source>
        <dbReference type="EMBL" id="PTE11319.1"/>
    </source>
</evidence>
<dbReference type="AlphaFoldDB" id="A0A2T4J096"/>
<reference evidence="1 2" key="1">
    <citation type="submission" date="2018-03" db="EMBL/GenBank/DDBJ databases">
        <title>Genome sequence of the symbiotic type strain Mesorhizobium helmanticense CSLC115NT isolated from Lotus corniculatus nodules.</title>
        <authorList>
            <person name="Sannazzaro A.I."/>
            <person name="Torres Tejerizo G.A."/>
            <person name="Dip D."/>
            <person name="Caballero M."/>
            <person name="Pistorio M."/>
            <person name="Estrella M.J."/>
        </authorList>
    </citation>
    <scope>NUCLEOTIDE SEQUENCE [LARGE SCALE GENOMIC DNA]</scope>
    <source>
        <strain evidence="1 2">CSLC115N</strain>
    </source>
</reference>
<name>A0A2T4J096_9HYPH</name>
<protein>
    <recommendedName>
        <fullName evidence="3">TupA-like ATPgrasp</fullName>
    </recommendedName>
</protein>
<proteinExistence type="predicted"/>
<accession>A0A2T4J096</accession>
<organism evidence="1 2">
    <name type="scientific">Mesorhizobium helmanticense</name>
    <dbReference type="NCBI Taxonomy" id="1776423"/>
    <lineage>
        <taxon>Bacteria</taxon>
        <taxon>Pseudomonadati</taxon>
        <taxon>Pseudomonadota</taxon>
        <taxon>Alphaproteobacteria</taxon>
        <taxon>Hyphomicrobiales</taxon>
        <taxon>Phyllobacteriaceae</taxon>
        <taxon>Mesorhizobium</taxon>
    </lineage>
</organism>
<sequence>MCSSGEKACRPHMGARGNTVSALRMTDRTVLALARTWCFVRHPVISVRTYNHSGVLPNPAKPASYVDKFLWRKIFDHNPFFATACDKLASKTYALSVCPQLNTAKVLWSGHNAALIPAELLAGDVMVKANHGCRWNMMIRNGELDEARLRRRASRWMRRRYGKKFGEWAYKGASRCIFVEEVLLEEGQPIRLEYKFHVSSGTTAYVYATRRDEHGNELKCHFDRDGHYAAPPAGSGDQWVKIDLPASFLRMREIAETLTAPFDHMRCDFYQLNGEIFFSEFSVYPLSGKGIINTRLRDLCGETWDLRRSWFLTVPQTGWRKVYAAALRRWLDATALPGKPA</sequence>
<keyword evidence="2" id="KW-1185">Reference proteome</keyword>